<dbReference type="FunFam" id="3.30.365.10:FF:000002">
    <property type="entry name" value="Xanthine dehydrogenase oxidase"/>
    <property type="match status" value="1"/>
</dbReference>
<dbReference type="FunFam" id="3.30.365.10:FF:000001">
    <property type="entry name" value="Xanthine dehydrogenase oxidase"/>
    <property type="match status" value="1"/>
</dbReference>
<comment type="cofactor">
    <cofactor evidence="11">
        <name>Mo-molybdopterin cytosine dinucleotide</name>
        <dbReference type="ChEBI" id="CHEBI:71308"/>
    </cofactor>
</comment>
<comment type="cofactor">
    <cofactor evidence="1">
        <name>Mo-molybdopterin</name>
        <dbReference type="ChEBI" id="CHEBI:71302"/>
    </cofactor>
</comment>
<dbReference type="PANTHER" id="PTHR11908:SF132">
    <property type="entry name" value="ALDEHYDE OXIDASE 1-RELATED"/>
    <property type="match status" value="1"/>
</dbReference>
<dbReference type="InterPro" id="IPR016208">
    <property type="entry name" value="Ald_Oxase/xanthine_DH-like"/>
</dbReference>
<evidence type="ECO:0000259" key="12">
    <source>
        <dbReference type="SMART" id="SM01008"/>
    </source>
</evidence>
<evidence type="ECO:0000313" key="14">
    <source>
        <dbReference type="Proteomes" id="UP000245461"/>
    </source>
</evidence>
<dbReference type="Gene3D" id="3.30.365.10">
    <property type="entry name" value="Aldehyde oxidase/xanthine dehydrogenase, molybdopterin binding domain"/>
    <property type="match status" value="4"/>
</dbReference>
<dbReference type="SMART" id="SM01008">
    <property type="entry name" value="Ald_Xan_dh_C"/>
    <property type="match status" value="1"/>
</dbReference>
<dbReference type="GO" id="GO:0030151">
    <property type="term" value="F:molybdenum ion binding"/>
    <property type="evidence" value="ECO:0007669"/>
    <property type="project" value="InterPro"/>
</dbReference>
<dbReference type="EMBL" id="QGLE01000007">
    <property type="protein sequence ID" value="PWR21355.1"/>
    <property type="molecule type" value="Genomic_DNA"/>
</dbReference>
<keyword evidence="9" id="KW-0411">Iron-sulfur</keyword>
<keyword evidence="8" id="KW-0408">Iron</keyword>
<dbReference type="GO" id="GO:0005506">
    <property type="term" value="F:iron ion binding"/>
    <property type="evidence" value="ECO:0007669"/>
    <property type="project" value="InterPro"/>
</dbReference>
<dbReference type="Pfam" id="PF20256">
    <property type="entry name" value="MoCoBD_2"/>
    <property type="match status" value="1"/>
</dbReference>
<dbReference type="AlphaFoldDB" id="A0A317E8C0"/>
<evidence type="ECO:0000256" key="6">
    <source>
        <dbReference type="ARBA" id="ARBA00022723"/>
    </source>
</evidence>
<dbReference type="PANTHER" id="PTHR11908">
    <property type="entry name" value="XANTHINE DEHYDROGENASE"/>
    <property type="match status" value="1"/>
</dbReference>
<comment type="cofactor">
    <cofactor evidence="2">
        <name>FAD</name>
        <dbReference type="ChEBI" id="CHEBI:57692"/>
    </cofactor>
</comment>
<dbReference type="InterPro" id="IPR014309">
    <property type="entry name" value="Xanthine_DH_Mopterin-bd_su"/>
</dbReference>
<dbReference type="OrthoDB" id="9763985at2"/>
<evidence type="ECO:0000256" key="3">
    <source>
        <dbReference type="ARBA" id="ARBA00006849"/>
    </source>
</evidence>
<dbReference type="GO" id="GO:0016491">
    <property type="term" value="F:oxidoreductase activity"/>
    <property type="evidence" value="ECO:0007669"/>
    <property type="project" value="UniProtKB-KW"/>
</dbReference>
<keyword evidence="5" id="KW-0001">2Fe-2S</keyword>
<evidence type="ECO:0000313" key="13">
    <source>
        <dbReference type="EMBL" id="PWR21355.1"/>
    </source>
</evidence>
<keyword evidence="14" id="KW-1185">Reference proteome</keyword>
<comment type="caution">
    <text evidence="13">The sequence shown here is derived from an EMBL/GenBank/DDBJ whole genome shotgun (WGS) entry which is preliminary data.</text>
</comment>
<gene>
    <name evidence="13" type="primary">xdhB</name>
    <name evidence="13" type="ORF">DKG74_13015</name>
</gene>
<dbReference type="Pfam" id="PF01315">
    <property type="entry name" value="Ald_Xan_dh_C"/>
    <property type="match status" value="1"/>
</dbReference>
<protein>
    <submittedName>
        <fullName evidence="13">Xanthine dehydrogenase molybdopterin binding subunit</fullName>
    </submittedName>
</protein>
<keyword evidence="7" id="KW-0560">Oxidoreductase</keyword>
<dbReference type="InterPro" id="IPR037165">
    <property type="entry name" value="AldOxase/xan_DH_Mopterin-bd_sf"/>
</dbReference>
<accession>A0A317E8C0</accession>
<comment type="cofactor">
    <cofactor evidence="10">
        <name>[2Fe-2S] cluster</name>
        <dbReference type="ChEBI" id="CHEBI:190135"/>
    </cofactor>
</comment>
<dbReference type="InterPro" id="IPR008274">
    <property type="entry name" value="AldOxase/xan_DH_MoCoBD1"/>
</dbReference>
<comment type="similarity">
    <text evidence="3">Belongs to the xanthine dehydrogenase family.</text>
</comment>
<dbReference type="Proteomes" id="UP000245461">
    <property type="component" value="Unassembled WGS sequence"/>
</dbReference>
<evidence type="ECO:0000256" key="10">
    <source>
        <dbReference type="ARBA" id="ARBA00034078"/>
    </source>
</evidence>
<dbReference type="InterPro" id="IPR000674">
    <property type="entry name" value="Ald_Oxase/Xan_DH_a/b"/>
</dbReference>
<dbReference type="GO" id="GO:0051537">
    <property type="term" value="F:2 iron, 2 sulfur cluster binding"/>
    <property type="evidence" value="ECO:0007669"/>
    <property type="project" value="UniProtKB-KW"/>
</dbReference>
<name>A0A317E8C0_9PROT</name>
<keyword evidence="6" id="KW-0479">Metal-binding</keyword>
<dbReference type="Gene3D" id="3.90.1170.50">
    <property type="entry name" value="Aldehyde oxidase/xanthine dehydrogenase, a/b hammerhead"/>
    <property type="match status" value="1"/>
</dbReference>
<dbReference type="SUPFAM" id="SSF56003">
    <property type="entry name" value="Molybdenum cofactor-binding domain"/>
    <property type="match status" value="1"/>
</dbReference>
<dbReference type="InterPro" id="IPR036856">
    <property type="entry name" value="Ald_Oxase/Xan_DH_a/b_sf"/>
</dbReference>
<dbReference type="SUPFAM" id="SSF54665">
    <property type="entry name" value="CO dehydrogenase molybdoprotein N-domain-like"/>
    <property type="match status" value="1"/>
</dbReference>
<evidence type="ECO:0000256" key="8">
    <source>
        <dbReference type="ARBA" id="ARBA00023004"/>
    </source>
</evidence>
<evidence type="ECO:0000256" key="2">
    <source>
        <dbReference type="ARBA" id="ARBA00001974"/>
    </source>
</evidence>
<dbReference type="Pfam" id="PF02738">
    <property type="entry name" value="MoCoBD_1"/>
    <property type="match status" value="1"/>
</dbReference>
<proteinExistence type="inferred from homology"/>
<organism evidence="13 14">
    <name type="scientific">Zavarzinia aquatilis</name>
    <dbReference type="NCBI Taxonomy" id="2211142"/>
    <lineage>
        <taxon>Bacteria</taxon>
        <taxon>Pseudomonadati</taxon>
        <taxon>Pseudomonadota</taxon>
        <taxon>Alphaproteobacteria</taxon>
        <taxon>Rhodospirillales</taxon>
        <taxon>Zavarziniaceae</taxon>
        <taxon>Zavarzinia</taxon>
    </lineage>
</organism>
<reference evidence="13 14" key="1">
    <citation type="submission" date="2018-05" db="EMBL/GenBank/DDBJ databases">
        <title>Zavarzinia sp. HR-AS.</title>
        <authorList>
            <person name="Lee Y."/>
            <person name="Jeon C.O."/>
        </authorList>
    </citation>
    <scope>NUCLEOTIDE SEQUENCE [LARGE SCALE GENOMIC DNA]</scope>
    <source>
        <strain evidence="13 14">HR-AS</strain>
    </source>
</reference>
<evidence type="ECO:0000256" key="1">
    <source>
        <dbReference type="ARBA" id="ARBA00001924"/>
    </source>
</evidence>
<dbReference type="InterPro" id="IPR046867">
    <property type="entry name" value="AldOxase/xan_DH_MoCoBD2"/>
</dbReference>
<dbReference type="RefSeq" id="WP_109906478.1">
    <property type="nucleotide sequence ID" value="NZ_QGLE01000007.1"/>
</dbReference>
<evidence type="ECO:0000256" key="5">
    <source>
        <dbReference type="ARBA" id="ARBA00022714"/>
    </source>
</evidence>
<sequence length="769" mass="82399">MTTSESLAVHRDAPHDSAARHVAGSAPYIDDLPELPGTLHLALGLAERAHAKVLAMDLEAVRAAPGVVLVLTGADMPGLDISPVHAHDEPILADGLVEFHGHPLFVVAAETRDAARRAARLGKVTYEDLPAATDIASARAGAKLVTTPMTLTRGDAAAGIAAAAHVIEGRVTVGGQEHFYLESQIALAIPGEGDDIRVHSSTQHPSEVQHMVAHALGVPLHCVTIEMRRMGGGFGGKETSGNIFACLAAIVAKRCRRPAKFRPDRDDDMIVTGKRHDFEVDYRVGFGDDGVITGIDGTFAARCGYSADLSGPITDRALFHADNAYYYPAARLASLPLKTNTVSNVAFRGFGGPQGVVLAERVMDEIAYHLGLDPLEVRKRNLYGSDTRNVTPYHQTVEDNVAPRIIAELEASSDYAARKAKIREFNAKSPVIKRGIALTPVKFGISFTATWYNQAGALVHVYTDGSIMLNHGGTEMGQGLHVKIAQVVASEFGLDVGAVRITATDTAKVPNTSATAASSGSDLNGMAAQSAARQIRKRLTAFAAERWQVAEDTVKFVAGQVEIGGESIPFAELCRLAYGARVQLSASGFYKTPKIHWDRASGKGRPFYYFAYGAACSEVAIDTLTGEYRVLRVDILHDVGTSLNPAIDIGQIEGGFVQGMGWLTTEELWWDGKGRLRTHAPSTYKIPACGDRPMVFNVALLDDNANAEETIFRSKAVGEPPFMLGFSVFHAISDAIASLADYRLCPHLDAPATPERVLTTIEAVRARAK</sequence>
<evidence type="ECO:0000256" key="4">
    <source>
        <dbReference type="ARBA" id="ARBA00022505"/>
    </source>
</evidence>
<dbReference type="NCBIfam" id="TIGR02965">
    <property type="entry name" value="xanthine_xdhB"/>
    <property type="match status" value="1"/>
</dbReference>
<feature type="domain" description="Aldehyde oxidase/xanthine dehydrogenase a/b hammerhead" evidence="12">
    <location>
        <begin position="23"/>
        <end position="130"/>
    </location>
</feature>
<evidence type="ECO:0000256" key="7">
    <source>
        <dbReference type="ARBA" id="ARBA00023002"/>
    </source>
</evidence>
<keyword evidence="4" id="KW-0500">Molybdenum</keyword>
<evidence type="ECO:0000256" key="11">
    <source>
        <dbReference type="ARBA" id="ARBA00053029"/>
    </source>
</evidence>
<evidence type="ECO:0000256" key="9">
    <source>
        <dbReference type="ARBA" id="ARBA00023014"/>
    </source>
</evidence>